<dbReference type="EMBL" id="BNEE01000006">
    <property type="protein sequence ID" value="GHI86002.1"/>
    <property type="molecule type" value="Genomic_DNA"/>
</dbReference>
<keyword evidence="7" id="KW-1185">Reference proteome</keyword>
<dbReference type="GO" id="GO:0008047">
    <property type="term" value="F:enzyme activator activity"/>
    <property type="evidence" value="ECO:0007669"/>
    <property type="project" value="InterPro"/>
</dbReference>
<evidence type="ECO:0000256" key="3">
    <source>
        <dbReference type="ARBA" id="ARBA00022750"/>
    </source>
</evidence>
<dbReference type="NCBIfam" id="TIGR00072">
    <property type="entry name" value="hydrog_prot"/>
    <property type="match status" value="1"/>
</dbReference>
<dbReference type="CDD" id="cd00518">
    <property type="entry name" value="H2MP"/>
    <property type="match status" value="1"/>
</dbReference>
<dbReference type="OrthoDB" id="164170at2"/>
<evidence type="ECO:0000256" key="1">
    <source>
        <dbReference type="ARBA" id="ARBA00006814"/>
    </source>
</evidence>
<keyword evidence="3" id="KW-0064">Aspartyl protease</keyword>
<keyword evidence="4" id="KW-0378">Hydrolase</keyword>
<proteinExistence type="inferred from homology"/>
<dbReference type="InterPro" id="IPR023430">
    <property type="entry name" value="Pept_HybD-like_dom_sf"/>
</dbReference>
<evidence type="ECO:0000256" key="4">
    <source>
        <dbReference type="ARBA" id="ARBA00022801"/>
    </source>
</evidence>
<dbReference type="RefSeq" id="WP_031140824.1">
    <property type="nucleotide sequence ID" value="NZ_BNEE01000006.1"/>
</dbReference>
<evidence type="ECO:0000313" key="7">
    <source>
        <dbReference type="Proteomes" id="UP000600026"/>
    </source>
</evidence>
<accession>A0A919GZ36</accession>
<keyword evidence="2" id="KW-0645">Protease</keyword>
<dbReference type="GO" id="GO:0004190">
    <property type="term" value="F:aspartic-type endopeptidase activity"/>
    <property type="evidence" value="ECO:0007669"/>
    <property type="project" value="UniProtKB-KW"/>
</dbReference>
<evidence type="ECO:0000313" key="6">
    <source>
        <dbReference type="EMBL" id="GHI86002.1"/>
    </source>
</evidence>
<dbReference type="Gene3D" id="3.40.50.1450">
    <property type="entry name" value="HybD-like"/>
    <property type="match status" value="1"/>
</dbReference>
<sequence length="178" mass="18699">MKSLAGTAVIGIGNEFRRDDGVGWATIALLCAREARRPLPSGTELARSDGDPGRLMTLWEDKALTLVIDACFPPAAQPGRAHRWCAAPGEMPHPAAAGRQSTHGLGLAEALRLADSLGRGPGRLIVYAVEGADRSLGAGLTPAVAAALPDLARRIEEDVRTHGERTRRTGFEPGSPPV</sequence>
<comment type="similarity">
    <text evidence="1">Belongs to the peptidase A31 family.</text>
</comment>
<evidence type="ECO:0000256" key="2">
    <source>
        <dbReference type="ARBA" id="ARBA00022670"/>
    </source>
</evidence>
<reference evidence="6" key="1">
    <citation type="submission" date="2020-09" db="EMBL/GenBank/DDBJ databases">
        <title>Whole genome shotgun sequence of Streptomyces xanthophaeus NBRC 12829.</title>
        <authorList>
            <person name="Komaki H."/>
            <person name="Tamura T."/>
        </authorList>
    </citation>
    <scope>NUCLEOTIDE SEQUENCE</scope>
    <source>
        <strain evidence="6">NBRC 12829</strain>
    </source>
</reference>
<protein>
    <submittedName>
        <fullName evidence="6">Peptidase M52</fullName>
    </submittedName>
</protein>
<organism evidence="6 7">
    <name type="scientific">Streptomyces xanthophaeus</name>
    <dbReference type="NCBI Taxonomy" id="67385"/>
    <lineage>
        <taxon>Bacteria</taxon>
        <taxon>Bacillati</taxon>
        <taxon>Actinomycetota</taxon>
        <taxon>Actinomycetes</taxon>
        <taxon>Kitasatosporales</taxon>
        <taxon>Streptomycetaceae</taxon>
        <taxon>Streptomyces</taxon>
    </lineage>
</organism>
<dbReference type="PANTHER" id="PTHR30302:SF1">
    <property type="entry name" value="HYDROGENASE 2 MATURATION PROTEASE"/>
    <property type="match status" value="1"/>
</dbReference>
<dbReference type="GO" id="GO:0016485">
    <property type="term" value="P:protein processing"/>
    <property type="evidence" value="ECO:0007669"/>
    <property type="project" value="TreeGrafter"/>
</dbReference>
<feature type="region of interest" description="Disordered" evidence="5">
    <location>
        <begin position="158"/>
        <end position="178"/>
    </location>
</feature>
<dbReference type="PANTHER" id="PTHR30302">
    <property type="entry name" value="HYDROGENASE 1 MATURATION PROTEASE"/>
    <property type="match status" value="1"/>
</dbReference>
<dbReference type="InterPro" id="IPR000671">
    <property type="entry name" value="Peptidase_A31"/>
</dbReference>
<evidence type="ECO:0000256" key="5">
    <source>
        <dbReference type="SAM" id="MobiDB-lite"/>
    </source>
</evidence>
<dbReference type="AlphaFoldDB" id="A0A919GZ36"/>
<gene>
    <name evidence="6" type="ORF">Sxan_33660</name>
</gene>
<dbReference type="SUPFAM" id="SSF53163">
    <property type="entry name" value="HybD-like"/>
    <property type="match status" value="1"/>
</dbReference>
<feature type="compositionally biased region" description="Basic and acidic residues" evidence="5">
    <location>
        <begin position="158"/>
        <end position="170"/>
    </location>
</feature>
<name>A0A919GZ36_9ACTN</name>
<comment type="caution">
    <text evidence="6">The sequence shown here is derived from an EMBL/GenBank/DDBJ whole genome shotgun (WGS) entry which is preliminary data.</text>
</comment>
<dbReference type="Proteomes" id="UP000600026">
    <property type="component" value="Unassembled WGS sequence"/>
</dbReference>